<evidence type="ECO:0000259" key="1">
    <source>
        <dbReference type="Pfam" id="PF22907"/>
    </source>
</evidence>
<reference evidence="2" key="1">
    <citation type="journal article" date="2014" name="Front. Microbiol.">
        <title>High frequency of phylogenetically diverse reductive dehalogenase-homologous genes in deep subseafloor sedimentary metagenomes.</title>
        <authorList>
            <person name="Kawai M."/>
            <person name="Futagami T."/>
            <person name="Toyoda A."/>
            <person name="Takaki Y."/>
            <person name="Nishi S."/>
            <person name="Hori S."/>
            <person name="Arai W."/>
            <person name="Tsubouchi T."/>
            <person name="Morono Y."/>
            <person name="Uchiyama I."/>
            <person name="Ito T."/>
            <person name="Fujiyama A."/>
            <person name="Inagaki F."/>
            <person name="Takami H."/>
        </authorList>
    </citation>
    <scope>NUCLEOTIDE SEQUENCE</scope>
    <source>
        <strain evidence="2">Expedition CK06-06</strain>
    </source>
</reference>
<name>X0YTI7_9ZZZZ</name>
<feature type="non-terminal residue" evidence="2">
    <location>
        <position position="186"/>
    </location>
</feature>
<dbReference type="EMBL" id="BART01008890">
    <property type="protein sequence ID" value="GAG59550.1"/>
    <property type="molecule type" value="Genomic_DNA"/>
</dbReference>
<sequence length="186" mass="21143">MVGSNNLIIERIDKFLKDNAFGYYSERIPLKVRYIVDEDPIPFQSLQKREWREIMIGEVWGSLWQSAWFRFSASIPGQWKNKEVVAVIDTGSEACLFDPKGSPICGLTSKAGVKDPLYRKAIIPVSSQAEGGETVELLVEAAANNIMGAQEEARLNDGSLVLFRRDFWNLYHDMLFLFDLAVHLKE</sequence>
<evidence type="ECO:0000313" key="2">
    <source>
        <dbReference type="EMBL" id="GAG59550.1"/>
    </source>
</evidence>
<dbReference type="AlphaFoldDB" id="X0YTI7"/>
<protein>
    <recommendedName>
        <fullName evidence="1">Alpha-mannosidase Ams1-like N-terminal domain-containing protein</fullName>
    </recommendedName>
</protein>
<accession>X0YTI7</accession>
<feature type="domain" description="Alpha-mannosidase Ams1-like N-terminal" evidence="1">
    <location>
        <begin position="36"/>
        <end position="151"/>
    </location>
</feature>
<organism evidence="2">
    <name type="scientific">marine sediment metagenome</name>
    <dbReference type="NCBI Taxonomy" id="412755"/>
    <lineage>
        <taxon>unclassified sequences</taxon>
        <taxon>metagenomes</taxon>
        <taxon>ecological metagenomes</taxon>
    </lineage>
</organism>
<dbReference type="InterPro" id="IPR054723">
    <property type="entry name" value="Ams1-like_N"/>
</dbReference>
<dbReference type="Pfam" id="PF22907">
    <property type="entry name" value="Ams1-like_1st"/>
    <property type="match status" value="1"/>
</dbReference>
<gene>
    <name evidence="2" type="ORF">S01H4_19869</name>
</gene>
<comment type="caution">
    <text evidence="2">The sequence shown here is derived from an EMBL/GenBank/DDBJ whole genome shotgun (WGS) entry which is preliminary data.</text>
</comment>
<proteinExistence type="predicted"/>